<gene>
    <name evidence="1" type="ORF">HR057_14305</name>
</gene>
<proteinExistence type="predicted"/>
<dbReference type="AlphaFoldDB" id="A0A8J8GIE8"/>
<dbReference type="RefSeq" id="WP_173732127.1">
    <property type="nucleotide sequence ID" value="NZ_JABTTE010000024.1"/>
</dbReference>
<organism evidence="1 2">
    <name type="scientific">Calidifontibacillus erzurumensis</name>
    <dbReference type="NCBI Taxonomy" id="2741433"/>
    <lineage>
        <taxon>Bacteria</taxon>
        <taxon>Bacillati</taxon>
        <taxon>Bacillota</taxon>
        <taxon>Bacilli</taxon>
        <taxon>Bacillales</taxon>
        <taxon>Bacillaceae</taxon>
        <taxon>Calidifontibacillus/Schinkia group</taxon>
        <taxon>Calidifontibacillus</taxon>
    </lineage>
</organism>
<evidence type="ECO:0000313" key="1">
    <source>
        <dbReference type="EMBL" id="NSL52925.1"/>
    </source>
</evidence>
<comment type="caution">
    <text evidence="1">The sequence shown here is derived from an EMBL/GenBank/DDBJ whole genome shotgun (WGS) entry which is preliminary data.</text>
</comment>
<dbReference type="EMBL" id="JABTTE010000024">
    <property type="protein sequence ID" value="NSL52925.1"/>
    <property type="molecule type" value="Genomic_DNA"/>
</dbReference>
<evidence type="ECO:0008006" key="3">
    <source>
        <dbReference type="Google" id="ProtNLM"/>
    </source>
</evidence>
<dbReference type="Proteomes" id="UP000625804">
    <property type="component" value="Unassembled WGS sequence"/>
</dbReference>
<accession>A0A8J8GIE8</accession>
<sequence>MDYLKIKSGLKKVIASLGLLFSLVTTGCSIWELTDEEKDILYKRTNLEKYEAETTPYPKKIKFSLIPNEVVNGIYATDVYVIEVKERENNVRKEKEILVMVGFDSHLNEKEGTMLSTFRLNENNTYTGGLVEFKEKICTIF</sequence>
<reference evidence="1" key="1">
    <citation type="submission" date="2020-06" db="EMBL/GenBank/DDBJ databases">
        <title>A novel thermopfilic bacterium from Erzurum, Turkey.</title>
        <authorList>
            <person name="Adiguzel A."/>
            <person name="Ay H."/>
            <person name="Baltaci M.O."/>
        </authorList>
    </citation>
    <scope>NUCLEOTIDE SEQUENCE</scope>
    <source>
        <strain evidence="1">P2</strain>
    </source>
</reference>
<name>A0A8J8GIE8_9BACI</name>
<keyword evidence="2" id="KW-1185">Reference proteome</keyword>
<protein>
    <recommendedName>
        <fullName evidence="3">Lipoprotein</fullName>
    </recommendedName>
</protein>
<dbReference type="PROSITE" id="PS51257">
    <property type="entry name" value="PROKAR_LIPOPROTEIN"/>
    <property type="match status" value="1"/>
</dbReference>
<evidence type="ECO:0000313" key="2">
    <source>
        <dbReference type="Proteomes" id="UP000625804"/>
    </source>
</evidence>